<accession>A0A291QXI2</accession>
<protein>
    <submittedName>
        <fullName evidence="2">Crp/Fnr family transcriptional regulator</fullName>
    </submittedName>
</protein>
<dbReference type="InterPro" id="IPR018488">
    <property type="entry name" value="cNMP-bd_CS"/>
</dbReference>
<dbReference type="RefSeq" id="WP_098195112.1">
    <property type="nucleotide sequence ID" value="NZ_CP023777.1"/>
</dbReference>
<evidence type="ECO:0000313" key="2">
    <source>
        <dbReference type="EMBL" id="ATL48739.1"/>
    </source>
</evidence>
<dbReference type="InterPro" id="IPR000595">
    <property type="entry name" value="cNMP-bd_dom"/>
</dbReference>
<organism evidence="2 3">
    <name type="scientific">Chitinophaga caeni</name>
    <dbReference type="NCBI Taxonomy" id="2029983"/>
    <lineage>
        <taxon>Bacteria</taxon>
        <taxon>Pseudomonadati</taxon>
        <taxon>Bacteroidota</taxon>
        <taxon>Chitinophagia</taxon>
        <taxon>Chitinophagales</taxon>
        <taxon>Chitinophagaceae</taxon>
        <taxon>Chitinophaga</taxon>
    </lineage>
</organism>
<proteinExistence type="predicted"/>
<dbReference type="OrthoDB" id="792939at2"/>
<evidence type="ECO:0000259" key="1">
    <source>
        <dbReference type="PROSITE" id="PS50042"/>
    </source>
</evidence>
<name>A0A291QXI2_9BACT</name>
<dbReference type="InterPro" id="IPR018490">
    <property type="entry name" value="cNMP-bd_dom_sf"/>
</dbReference>
<dbReference type="Proteomes" id="UP000220133">
    <property type="component" value="Chromosome"/>
</dbReference>
<dbReference type="PROSITE" id="PS00888">
    <property type="entry name" value="CNMP_BINDING_1"/>
    <property type="match status" value="1"/>
</dbReference>
<sequence length="173" mass="20176">MDILSILKSANIMQQMHTLERNEYLCKAGQHATDIFYIESGTVKVFVMDEEEQIIRFGYKNDLVVPLDSFISGCPTDYYIQTIKKSGIRKISKPDFMSCLQSRKDYRQAWTGILENLVLQQLEREKDILTLSAAKRYERVLKRSPKLFQEVPHRYIANYLGMSPETLSRLKKS</sequence>
<dbReference type="KEGG" id="cbae:COR50_17085"/>
<dbReference type="InterPro" id="IPR014710">
    <property type="entry name" value="RmlC-like_jellyroll"/>
</dbReference>
<dbReference type="AlphaFoldDB" id="A0A291QXI2"/>
<evidence type="ECO:0000313" key="3">
    <source>
        <dbReference type="Proteomes" id="UP000220133"/>
    </source>
</evidence>
<dbReference type="CDD" id="cd00038">
    <property type="entry name" value="CAP_ED"/>
    <property type="match status" value="1"/>
</dbReference>
<dbReference type="SUPFAM" id="SSF51206">
    <property type="entry name" value="cAMP-binding domain-like"/>
    <property type="match status" value="1"/>
</dbReference>
<feature type="domain" description="Cyclic nucleotide-binding" evidence="1">
    <location>
        <begin position="1"/>
        <end position="108"/>
    </location>
</feature>
<dbReference type="Gene3D" id="2.60.120.10">
    <property type="entry name" value="Jelly Rolls"/>
    <property type="match status" value="1"/>
</dbReference>
<keyword evidence="3" id="KW-1185">Reference proteome</keyword>
<dbReference type="PROSITE" id="PS50042">
    <property type="entry name" value="CNMP_BINDING_3"/>
    <property type="match status" value="1"/>
</dbReference>
<reference evidence="2 3" key="1">
    <citation type="submission" date="2017-10" db="EMBL/GenBank/DDBJ databases">
        <title>Paenichitinophaga pekingensis gen. nov., sp. nov., isolated from activated sludge.</title>
        <authorList>
            <person name="Jin D."/>
            <person name="Kong X."/>
            <person name="Deng Y."/>
            <person name="Bai Z."/>
        </authorList>
    </citation>
    <scope>NUCLEOTIDE SEQUENCE [LARGE SCALE GENOMIC DNA]</scope>
    <source>
        <strain evidence="2 3">13</strain>
    </source>
</reference>
<gene>
    <name evidence="2" type="ORF">COR50_17085</name>
</gene>
<dbReference type="Pfam" id="PF00027">
    <property type="entry name" value="cNMP_binding"/>
    <property type="match status" value="1"/>
</dbReference>
<dbReference type="EMBL" id="CP023777">
    <property type="protein sequence ID" value="ATL48739.1"/>
    <property type="molecule type" value="Genomic_DNA"/>
</dbReference>